<keyword evidence="7" id="KW-1185">Reference proteome</keyword>
<feature type="domain" description="Mur ligase central" evidence="5">
    <location>
        <begin position="107"/>
        <end position="286"/>
    </location>
</feature>
<dbReference type="SUPFAM" id="SSF53623">
    <property type="entry name" value="MurD-like peptide ligases, catalytic domain"/>
    <property type="match status" value="1"/>
</dbReference>
<proteinExistence type="predicted"/>
<protein>
    <submittedName>
        <fullName evidence="6">UDP-N-acetylmuramoyl-tripeptide--D-alanyl-D-alanine ligase</fullName>
        <ecNumber evidence="6">6.3.2.10</ecNumber>
    </submittedName>
</protein>
<dbReference type="EMBL" id="JBHSAP010000009">
    <property type="protein sequence ID" value="MFC4076476.1"/>
    <property type="molecule type" value="Genomic_DNA"/>
</dbReference>
<dbReference type="EC" id="6.3.2.10" evidence="6"/>
<evidence type="ECO:0000313" key="7">
    <source>
        <dbReference type="Proteomes" id="UP001595843"/>
    </source>
</evidence>
<keyword evidence="1 6" id="KW-0436">Ligase</keyword>
<dbReference type="InterPro" id="IPR013221">
    <property type="entry name" value="Mur_ligase_cen"/>
</dbReference>
<gene>
    <name evidence="6" type="primary">murF</name>
    <name evidence="6" type="ORF">ACFOUO_06590</name>
</gene>
<sequence>MTIGQLARVTGAQILRGNKNARIHHVVFRSIRDASPHSAFFVIGSRGQQNILPALQGIGSACVIVPPWMRQWVPTHHALLIIHNPKIALWRLVRWQRNQSRAVFVAITGSAGKTTTKEMIASIAQQKYPTLKTYKNNNLVGSLPDHVFRLNPATRVAVLEMSPPHINFHCAYARPKIGIVTTIGEAHIGKHGSLANLVRAKQQLIDGIQPGGYVLLNVDDPGSRRLSTKGFRGKVIRYGFHPSADFRATRVRFTDRGMHFHVRHTPYFIPTWGQHNVSNALAAIAAGHLLKIPVPLIQQGLRNFQVPSMRLQRLAGIRNYTLINDAYNANPTAAIAGLKVLKQMARNRPSVAVIGDMLELGSHTISGHTRVGAAVAKYKLTHLITVGRKASIVARVAARRGMPSSRIHLFMHPHSVASHIPRLIPPGAYIYFKASRGMKFEGIVRQLRSPSG</sequence>
<evidence type="ECO:0000313" key="6">
    <source>
        <dbReference type="EMBL" id="MFC4076476.1"/>
    </source>
</evidence>
<name>A0ABV8JC33_9BACL</name>
<dbReference type="PANTHER" id="PTHR43024:SF1">
    <property type="entry name" value="UDP-N-ACETYLMURAMOYL-TRIPEPTIDE--D-ALANYL-D-ALANINE LIGASE"/>
    <property type="match status" value="1"/>
</dbReference>
<dbReference type="Gene3D" id="3.90.190.20">
    <property type="entry name" value="Mur ligase, C-terminal domain"/>
    <property type="match status" value="1"/>
</dbReference>
<evidence type="ECO:0000259" key="4">
    <source>
        <dbReference type="Pfam" id="PF02875"/>
    </source>
</evidence>
<dbReference type="InterPro" id="IPR051046">
    <property type="entry name" value="MurCDEF_CellWall_CoF430Synth"/>
</dbReference>
<keyword evidence="3" id="KW-0067">ATP-binding</keyword>
<feature type="domain" description="Mur ligase C-terminal" evidence="4">
    <location>
        <begin position="309"/>
        <end position="435"/>
    </location>
</feature>
<reference evidence="7" key="1">
    <citation type="journal article" date="2019" name="Int. J. Syst. Evol. Microbiol.">
        <title>The Global Catalogue of Microorganisms (GCM) 10K type strain sequencing project: providing services to taxonomists for standard genome sequencing and annotation.</title>
        <authorList>
            <consortium name="The Broad Institute Genomics Platform"/>
            <consortium name="The Broad Institute Genome Sequencing Center for Infectious Disease"/>
            <person name="Wu L."/>
            <person name="Ma J."/>
        </authorList>
    </citation>
    <scope>NUCLEOTIDE SEQUENCE [LARGE SCALE GENOMIC DNA]</scope>
    <source>
        <strain evidence="7">IBRC-M 10813</strain>
    </source>
</reference>
<keyword evidence="2" id="KW-0547">Nucleotide-binding</keyword>
<dbReference type="InterPro" id="IPR004101">
    <property type="entry name" value="Mur_ligase_C"/>
</dbReference>
<dbReference type="GO" id="GO:0047480">
    <property type="term" value="F:UDP-N-acetylmuramoyl-tripeptide-D-alanyl-D-alanine ligase activity"/>
    <property type="evidence" value="ECO:0007669"/>
    <property type="project" value="UniProtKB-EC"/>
</dbReference>
<accession>A0ABV8JC33</accession>
<evidence type="ECO:0000256" key="1">
    <source>
        <dbReference type="ARBA" id="ARBA00022598"/>
    </source>
</evidence>
<organism evidence="6 7">
    <name type="scientific">Salinithrix halophila</name>
    <dbReference type="NCBI Taxonomy" id="1485204"/>
    <lineage>
        <taxon>Bacteria</taxon>
        <taxon>Bacillati</taxon>
        <taxon>Bacillota</taxon>
        <taxon>Bacilli</taxon>
        <taxon>Bacillales</taxon>
        <taxon>Thermoactinomycetaceae</taxon>
        <taxon>Salinithrix</taxon>
    </lineage>
</organism>
<dbReference type="SUPFAM" id="SSF53244">
    <property type="entry name" value="MurD-like peptide ligases, peptide-binding domain"/>
    <property type="match status" value="1"/>
</dbReference>
<dbReference type="InterPro" id="IPR036565">
    <property type="entry name" value="Mur-like_cat_sf"/>
</dbReference>
<evidence type="ECO:0000256" key="3">
    <source>
        <dbReference type="ARBA" id="ARBA00022840"/>
    </source>
</evidence>
<dbReference type="Proteomes" id="UP001595843">
    <property type="component" value="Unassembled WGS sequence"/>
</dbReference>
<dbReference type="Pfam" id="PF08245">
    <property type="entry name" value="Mur_ligase_M"/>
    <property type="match status" value="1"/>
</dbReference>
<dbReference type="Gene3D" id="3.40.1190.10">
    <property type="entry name" value="Mur-like, catalytic domain"/>
    <property type="match status" value="1"/>
</dbReference>
<evidence type="ECO:0000256" key="2">
    <source>
        <dbReference type="ARBA" id="ARBA00022741"/>
    </source>
</evidence>
<dbReference type="Gene3D" id="3.40.1390.10">
    <property type="entry name" value="MurE/MurF, N-terminal domain"/>
    <property type="match status" value="1"/>
</dbReference>
<dbReference type="Pfam" id="PF02875">
    <property type="entry name" value="Mur_ligase_C"/>
    <property type="match status" value="1"/>
</dbReference>
<comment type="caution">
    <text evidence="6">The sequence shown here is derived from an EMBL/GenBank/DDBJ whole genome shotgun (WGS) entry which is preliminary data.</text>
</comment>
<dbReference type="InterPro" id="IPR036615">
    <property type="entry name" value="Mur_ligase_C_dom_sf"/>
</dbReference>
<evidence type="ECO:0000259" key="5">
    <source>
        <dbReference type="Pfam" id="PF08245"/>
    </source>
</evidence>
<dbReference type="PANTHER" id="PTHR43024">
    <property type="entry name" value="UDP-N-ACETYLMURAMOYL-TRIPEPTIDE--D-ALANYL-D-ALANINE LIGASE"/>
    <property type="match status" value="1"/>
</dbReference>